<evidence type="ECO:0000256" key="9">
    <source>
        <dbReference type="SAM" id="Phobius"/>
    </source>
</evidence>
<dbReference type="Pfam" id="PF08030">
    <property type="entry name" value="NAD_binding_6"/>
    <property type="match status" value="1"/>
</dbReference>
<sequence length="778" mass="83884">MTDHGEPPSIPTEFELYNSYVEDPKWQRKFSIIWASLVAGAVLYSLPHLIKALWQGKAFVGFWGLREEWNIDEADGAGTTTANRERRNATRGSSLWNKLQGLFLVFRSMFLWTLPGLRLNLGQFIIIVVYLVVVLLCLTTGAQLASNSNRAGFLALAQLPPLYLFATKNSVLAFLLGPGHSYHTLNPLHRLVGFNLILLAFIHGSLWISNHLTYNLPILSQQKEGSGVAALACLGILAVSSVQFIREGSIFKLFGRLVRLLGAGPLVTRVGWVCDTLSGLAYEWFWVTHLLVSTAFFITLCYHTSFAPPWIFPPLAFLGADLFMRMARMRMKDAGVWAVGKEMSVIRIPDTTSGWAAGQHVRLRVFFGGGRVLESHPLTIMNAPRDTSCLSLPGNEDLGWGTEGPGILLGARVSGDWTKALFEYVLNEREHIAQIQAEDAVDAEAEAGADVEKEKPFSSSGPQAKVTLAQPNTLAFSTSNEIAPALRSWGLPIPTLVSIDGPYGGSAIDLSEYETVLLIAGGSGATFTIGMLDELVGRCVRGRKAGEVTKRIEFVWCIRGFGCISWFTPILRSIALAAASTHSSSNPLHLHISIYVTCLCSPESAPDIPNMDVTVASRPYVGQILRGILSTSPSSNKVSPDMLPIPKDGLAKETKKDATSCASTPAAANSETNSIVETPRPTPTPMSNRTSASSSSDDLDKGKNDVEVDLEWGPHIVLPCKLPHIPLGGGVGVCASGPESLTRETSNAVARLGVMGGGNGLGLGGLGKVGVHTEVFRI</sequence>
<keyword evidence="6" id="KW-0406">Ion transport</keyword>
<dbReference type="SUPFAM" id="SSF52343">
    <property type="entry name" value="Ferredoxin reductase-like, C-terminal NADP-linked domain"/>
    <property type="match status" value="1"/>
</dbReference>
<evidence type="ECO:0008006" key="14">
    <source>
        <dbReference type="Google" id="ProtNLM"/>
    </source>
</evidence>
<evidence type="ECO:0000256" key="2">
    <source>
        <dbReference type="ARBA" id="ARBA00022448"/>
    </source>
</evidence>
<dbReference type="PANTHER" id="PTHR32361">
    <property type="entry name" value="FERRIC/CUPRIC REDUCTASE TRANSMEMBRANE COMPONENT"/>
    <property type="match status" value="1"/>
</dbReference>
<feature type="transmembrane region" description="Helical" evidence="9">
    <location>
        <begin position="188"/>
        <end position="208"/>
    </location>
</feature>
<keyword evidence="7 9" id="KW-0472">Membrane</keyword>
<keyword evidence="3 9" id="KW-0812">Transmembrane</keyword>
<gene>
    <name evidence="12" type="ORF">D9758_009626</name>
</gene>
<dbReference type="AlphaFoldDB" id="A0A8H5GCV9"/>
<dbReference type="GO" id="GO:0005886">
    <property type="term" value="C:plasma membrane"/>
    <property type="evidence" value="ECO:0007669"/>
    <property type="project" value="TreeGrafter"/>
</dbReference>
<feature type="transmembrane region" description="Helical" evidence="9">
    <location>
        <begin position="124"/>
        <end position="145"/>
    </location>
</feature>
<protein>
    <recommendedName>
        <fullName evidence="14">FAD-binding FR-type domain-containing protein</fullName>
    </recommendedName>
</protein>
<evidence type="ECO:0000256" key="5">
    <source>
        <dbReference type="ARBA" id="ARBA00023002"/>
    </source>
</evidence>
<evidence type="ECO:0000256" key="6">
    <source>
        <dbReference type="ARBA" id="ARBA00023065"/>
    </source>
</evidence>
<evidence type="ECO:0000256" key="8">
    <source>
        <dbReference type="SAM" id="MobiDB-lite"/>
    </source>
</evidence>
<feature type="compositionally biased region" description="Polar residues" evidence="8">
    <location>
        <begin position="660"/>
        <end position="676"/>
    </location>
</feature>
<dbReference type="InterPro" id="IPR013121">
    <property type="entry name" value="Fe_red_NAD-bd_6"/>
</dbReference>
<dbReference type="InterPro" id="IPR039261">
    <property type="entry name" value="FNR_nucleotide-bd"/>
</dbReference>
<feature type="domain" description="Ferric reductase NAD binding" evidence="11">
    <location>
        <begin position="513"/>
        <end position="597"/>
    </location>
</feature>
<evidence type="ECO:0000256" key="1">
    <source>
        <dbReference type="ARBA" id="ARBA00004141"/>
    </source>
</evidence>
<dbReference type="GO" id="GO:0006826">
    <property type="term" value="P:iron ion transport"/>
    <property type="evidence" value="ECO:0007669"/>
    <property type="project" value="TreeGrafter"/>
</dbReference>
<evidence type="ECO:0000256" key="3">
    <source>
        <dbReference type="ARBA" id="ARBA00022692"/>
    </source>
</evidence>
<keyword evidence="2" id="KW-0813">Transport</keyword>
<dbReference type="InterPro" id="IPR051410">
    <property type="entry name" value="Ferric/Cupric_Reductase"/>
</dbReference>
<keyword evidence="13" id="KW-1185">Reference proteome</keyword>
<comment type="subcellular location">
    <subcellularLocation>
        <location evidence="1">Membrane</location>
        <topology evidence="1">Multi-pass membrane protein</topology>
    </subcellularLocation>
</comment>
<feature type="transmembrane region" description="Helical" evidence="9">
    <location>
        <begin position="228"/>
        <end position="245"/>
    </location>
</feature>
<dbReference type="Proteomes" id="UP000559256">
    <property type="component" value="Unassembled WGS sequence"/>
</dbReference>
<accession>A0A8H5GCV9</accession>
<evidence type="ECO:0000256" key="4">
    <source>
        <dbReference type="ARBA" id="ARBA00022989"/>
    </source>
</evidence>
<feature type="transmembrane region" description="Helical" evidence="9">
    <location>
        <begin position="99"/>
        <end position="117"/>
    </location>
</feature>
<feature type="transmembrane region" description="Helical" evidence="9">
    <location>
        <begin position="32"/>
        <end position="50"/>
    </location>
</feature>
<reference evidence="12 13" key="1">
    <citation type="journal article" date="2020" name="ISME J.">
        <title>Uncovering the hidden diversity of litter-decomposition mechanisms in mushroom-forming fungi.</title>
        <authorList>
            <person name="Floudas D."/>
            <person name="Bentzer J."/>
            <person name="Ahren D."/>
            <person name="Johansson T."/>
            <person name="Persson P."/>
            <person name="Tunlid A."/>
        </authorList>
    </citation>
    <scope>NUCLEOTIDE SEQUENCE [LARGE SCALE GENOMIC DNA]</scope>
    <source>
        <strain evidence="12 13">CBS 291.85</strain>
    </source>
</reference>
<dbReference type="GO" id="GO:0006879">
    <property type="term" value="P:intracellular iron ion homeostasis"/>
    <property type="evidence" value="ECO:0007669"/>
    <property type="project" value="TreeGrafter"/>
</dbReference>
<dbReference type="Pfam" id="PF01794">
    <property type="entry name" value="Ferric_reduct"/>
    <property type="match status" value="1"/>
</dbReference>
<feature type="domain" description="Ferric oxidoreductase" evidence="10">
    <location>
        <begin position="151"/>
        <end position="299"/>
    </location>
</feature>
<feature type="region of interest" description="Disordered" evidence="8">
    <location>
        <begin position="653"/>
        <end position="703"/>
    </location>
</feature>
<dbReference type="SFLD" id="SFLDS00052">
    <property type="entry name" value="Ferric_Reductase_Domain"/>
    <property type="match status" value="1"/>
</dbReference>
<evidence type="ECO:0000313" key="12">
    <source>
        <dbReference type="EMBL" id="KAF5362637.1"/>
    </source>
</evidence>
<dbReference type="OrthoDB" id="3944240at2759"/>
<dbReference type="Gene3D" id="3.40.50.80">
    <property type="entry name" value="Nucleotide-binding domain of ferredoxin-NADP reductase (FNR) module"/>
    <property type="match status" value="1"/>
</dbReference>
<comment type="caution">
    <text evidence="12">The sequence shown here is derived from an EMBL/GenBank/DDBJ whole genome shotgun (WGS) entry which is preliminary data.</text>
</comment>
<evidence type="ECO:0000259" key="11">
    <source>
        <dbReference type="Pfam" id="PF08030"/>
    </source>
</evidence>
<dbReference type="EMBL" id="JAACJM010000038">
    <property type="protein sequence ID" value="KAF5362637.1"/>
    <property type="molecule type" value="Genomic_DNA"/>
</dbReference>
<dbReference type="GO" id="GO:0015677">
    <property type="term" value="P:copper ion import"/>
    <property type="evidence" value="ECO:0007669"/>
    <property type="project" value="TreeGrafter"/>
</dbReference>
<dbReference type="GO" id="GO:0000293">
    <property type="term" value="F:ferric-chelate reductase activity"/>
    <property type="evidence" value="ECO:0007669"/>
    <property type="project" value="TreeGrafter"/>
</dbReference>
<dbReference type="CDD" id="cd06186">
    <property type="entry name" value="NOX_Duox_like_FAD_NADP"/>
    <property type="match status" value="1"/>
</dbReference>
<organism evidence="12 13">
    <name type="scientific">Tetrapyrgos nigripes</name>
    <dbReference type="NCBI Taxonomy" id="182062"/>
    <lineage>
        <taxon>Eukaryota</taxon>
        <taxon>Fungi</taxon>
        <taxon>Dikarya</taxon>
        <taxon>Basidiomycota</taxon>
        <taxon>Agaricomycotina</taxon>
        <taxon>Agaricomycetes</taxon>
        <taxon>Agaricomycetidae</taxon>
        <taxon>Agaricales</taxon>
        <taxon>Marasmiineae</taxon>
        <taxon>Marasmiaceae</taxon>
        <taxon>Tetrapyrgos</taxon>
    </lineage>
</organism>
<evidence type="ECO:0000313" key="13">
    <source>
        <dbReference type="Proteomes" id="UP000559256"/>
    </source>
</evidence>
<feature type="transmembrane region" description="Helical" evidence="9">
    <location>
        <begin position="151"/>
        <end position="176"/>
    </location>
</feature>
<dbReference type="InterPro" id="IPR013130">
    <property type="entry name" value="Fe3_Rdtase_TM_dom"/>
</dbReference>
<evidence type="ECO:0000256" key="7">
    <source>
        <dbReference type="ARBA" id="ARBA00023136"/>
    </source>
</evidence>
<keyword evidence="5" id="KW-0560">Oxidoreductase</keyword>
<name>A0A8H5GCV9_9AGAR</name>
<evidence type="ECO:0000259" key="10">
    <source>
        <dbReference type="Pfam" id="PF01794"/>
    </source>
</evidence>
<proteinExistence type="predicted"/>
<keyword evidence="4 9" id="KW-1133">Transmembrane helix</keyword>